<feature type="transmembrane region" description="Helical" evidence="7">
    <location>
        <begin position="44"/>
        <end position="63"/>
    </location>
</feature>
<dbReference type="Pfam" id="PF05078">
    <property type="entry name" value="DUF679"/>
    <property type="match status" value="1"/>
</dbReference>
<evidence type="ECO:0000256" key="4">
    <source>
        <dbReference type="ARBA" id="ARBA00022989"/>
    </source>
</evidence>
<dbReference type="GO" id="GO:0010256">
    <property type="term" value="P:endomembrane system organization"/>
    <property type="evidence" value="ECO:0007669"/>
    <property type="project" value="TreeGrafter"/>
</dbReference>
<accession>A0A218X0H6</accession>
<organism evidence="8 10">
    <name type="scientific">Punica granatum</name>
    <name type="common">Pomegranate</name>
    <dbReference type="NCBI Taxonomy" id="22663"/>
    <lineage>
        <taxon>Eukaryota</taxon>
        <taxon>Viridiplantae</taxon>
        <taxon>Streptophyta</taxon>
        <taxon>Embryophyta</taxon>
        <taxon>Tracheophyta</taxon>
        <taxon>Spermatophyta</taxon>
        <taxon>Magnoliopsida</taxon>
        <taxon>eudicotyledons</taxon>
        <taxon>Gunneridae</taxon>
        <taxon>Pentapetalae</taxon>
        <taxon>rosids</taxon>
        <taxon>malvids</taxon>
        <taxon>Myrtales</taxon>
        <taxon>Lythraceae</taxon>
        <taxon>Punica</taxon>
    </lineage>
</organism>
<dbReference type="STRING" id="22663.A0A218X0H6"/>
<dbReference type="GeneID" id="116194179"/>
<protein>
    <submittedName>
        <fullName evidence="8">Uncharacterized protein</fullName>
    </submittedName>
</protein>
<comment type="similarity">
    <text evidence="2">Belongs to the plant DMP1 protein family.</text>
</comment>
<evidence type="ECO:0000256" key="1">
    <source>
        <dbReference type="ARBA" id="ARBA00004141"/>
    </source>
</evidence>
<evidence type="ECO:0000256" key="2">
    <source>
        <dbReference type="ARBA" id="ARBA00008707"/>
    </source>
</evidence>
<reference evidence="10" key="1">
    <citation type="journal article" date="2017" name="Plant J.">
        <title>The pomegranate (Punica granatum L.) genome and the genomics of punicalagin biosynthesis.</title>
        <authorList>
            <person name="Qin G."/>
            <person name="Xu C."/>
            <person name="Ming R."/>
            <person name="Tang H."/>
            <person name="Guyot R."/>
            <person name="Kramer E.M."/>
            <person name="Hu Y."/>
            <person name="Yi X."/>
            <person name="Qi Y."/>
            <person name="Xu X."/>
            <person name="Gao Z."/>
            <person name="Pan H."/>
            <person name="Jian J."/>
            <person name="Tian Y."/>
            <person name="Yue Z."/>
            <person name="Xu Y."/>
        </authorList>
    </citation>
    <scope>NUCLEOTIDE SEQUENCE [LARGE SCALE GENOMIC DNA]</scope>
    <source>
        <strain evidence="10">cv. Dabenzi</strain>
    </source>
</reference>
<dbReference type="PANTHER" id="PTHR31621:SF6">
    <property type="entry name" value="PROTEIN DMP7"/>
    <property type="match status" value="1"/>
</dbReference>
<dbReference type="PANTHER" id="PTHR31621">
    <property type="entry name" value="PROTEIN DMP3"/>
    <property type="match status" value="1"/>
</dbReference>
<dbReference type="InterPro" id="IPR007770">
    <property type="entry name" value="DMP"/>
</dbReference>
<proteinExistence type="inferred from homology"/>
<evidence type="ECO:0000256" key="3">
    <source>
        <dbReference type="ARBA" id="ARBA00022692"/>
    </source>
</evidence>
<sequence length="207" mass="22959">MEATQENQQPLLPESVAPSMVPRKQPKTPAQRAMRKTFKGTAHLANLLPTGTVLVFQILSPVLTDQGRCPTAASWGMTLCLIGLSAISCFVCSFTDSIRDSRGKVRYGLATFRGIYIMDASVVLSPEETAKYRLRLIDFFHAFMTSMVFGAVTLFDRNVVKCFYPEPSEDARELLVEVPVCIGIVCSLFFIAFPTKRHGIGFPLSRE</sequence>
<evidence type="ECO:0000313" key="9">
    <source>
        <dbReference type="EMBL" id="PKI42730.1"/>
    </source>
</evidence>
<evidence type="ECO:0000313" key="11">
    <source>
        <dbReference type="Proteomes" id="UP000233551"/>
    </source>
</evidence>
<keyword evidence="11" id="KW-1185">Reference proteome</keyword>
<comment type="subcellular location">
    <subcellularLocation>
        <location evidence="1">Membrane</location>
        <topology evidence="1">Multi-pass membrane protein</topology>
    </subcellularLocation>
</comment>
<feature type="transmembrane region" description="Helical" evidence="7">
    <location>
        <begin position="75"/>
        <end position="94"/>
    </location>
</feature>
<feature type="transmembrane region" description="Helical" evidence="7">
    <location>
        <begin position="175"/>
        <end position="193"/>
    </location>
</feature>
<dbReference type="Proteomes" id="UP000233551">
    <property type="component" value="Unassembled WGS sequence"/>
</dbReference>
<keyword evidence="4 7" id="KW-1133">Transmembrane helix</keyword>
<dbReference type="AlphaFoldDB" id="A0A218X0H6"/>
<reference evidence="8" key="2">
    <citation type="submission" date="2017-06" db="EMBL/GenBank/DDBJ databases">
        <title>The pomegranate genome and the genomics of punicalagin biosynthesis.</title>
        <authorList>
            <person name="Xu C."/>
        </authorList>
    </citation>
    <scope>NUCLEOTIDE SEQUENCE [LARGE SCALE GENOMIC DNA]</scope>
    <source>
        <tissue evidence="8">Fresh leaf</tissue>
    </source>
</reference>
<dbReference type="EMBL" id="MTKT01002492">
    <property type="protein sequence ID" value="OWM78675.1"/>
    <property type="molecule type" value="Genomic_DNA"/>
</dbReference>
<evidence type="ECO:0000256" key="6">
    <source>
        <dbReference type="SAM" id="MobiDB-lite"/>
    </source>
</evidence>
<gene>
    <name evidence="8" type="ORF">CDL15_Pgr002846</name>
    <name evidence="9" type="ORF">CRG98_036858</name>
</gene>
<keyword evidence="3 7" id="KW-0812">Transmembrane</keyword>
<evidence type="ECO:0000313" key="10">
    <source>
        <dbReference type="Proteomes" id="UP000197138"/>
    </source>
</evidence>
<dbReference type="EMBL" id="PGOL01003135">
    <property type="protein sequence ID" value="PKI42730.1"/>
    <property type="molecule type" value="Genomic_DNA"/>
</dbReference>
<evidence type="ECO:0000313" key="8">
    <source>
        <dbReference type="EMBL" id="OWM78675.1"/>
    </source>
</evidence>
<dbReference type="GO" id="GO:0016020">
    <property type="term" value="C:membrane"/>
    <property type="evidence" value="ECO:0007669"/>
    <property type="project" value="UniProtKB-SubCell"/>
</dbReference>
<reference evidence="9 11" key="3">
    <citation type="submission" date="2017-11" db="EMBL/GenBank/DDBJ databases">
        <title>De-novo sequencing of pomegranate (Punica granatum L.) genome.</title>
        <authorList>
            <person name="Akparov Z."/>
            <person name="Amiraslanov A."/>
            <person name="Hajiyeva S."/>
            <person name="Abbasov M."/>
            <person name="Kaur K."/>
            <person name="Hamwieh A."/>
            <person name="Solovyev V."/>
            <person name="Salamov A."/>
            <person name="Braich B."/>
            <person name="Kosarev P."/>
            <person name="Mahmoud A."/>
            <person name="Hajiyev E."/>
            <person name="Babayeva S."/>
            <person name="Izzatullayeva V."/>
            <person name="Mammadov A."/>
            <person name="Mammadov A."/>
            <person name="Sharifova S."/>
            <person name="Ojaghi J."/>
            <person name="Eynullazada K."/>
            <person name="Bayramov B."/>
            <person name="Abdulazimova A."/>
            <person name="Shahmuradov I."/>
        </authorList>
    </citation>
    <scope>NUCLEOTIDE SEQUENCE [LARGE SCALE GENOMIC DNA]</scope>
    <source>
        <strain evidence="9">AG2017</strain>
        <strain evidence="11">cv. AG2017</strain>
        <tissue evidence="9">Leaf</tissue>
    </source>
</reference>
<feature type="compositionally biased region" description="Polar residues" evidence="6">
    <location>
        <begin position="1"/>
        <end position="10"/>
    </location>
</feature>
<dbReference type="GO" id="GO:0005737">
    <property type="term" value="C:cytoplasm"/>
    <property type="evidence" value="ECO:0007669"/>
    <property type="project" value="UniProtKB-ARBA"/>
</dbReference>
<evidence type="ECO:0000256" key="5">
    <source>
        <dbReference type="ARBA" id="ARBA00023136"/>
    </source>
</evidence>
<feature type="region of interest" description="Disordered" evidence="6">
    <location>
        <begin position="1"/>
        <end position="30"/>
    </location>
</feature>
<dbReference type="OrthoDB" id="525686at2759"/>
<dbReference type="Proteomes" id="UP000197138">
    <property type="component" value="Unassembled WGS sequence"/>
</dbReference>
<comment type="caution">
    <text evidence="8">The sequence shown here is derived from an EMBL/GenBank/DDBJ whole genome shotgun (WGS) entry which is preliminary data.</text>
</comment>
<feature type="transmembrane region" description="Helical" evidence="7">
    <location>
        <begin position="136"/>
        <end position="155"/>
    </location>
</feature>
<keyword evidence="5 7" id="KW-0472">Membrane</keyword>
<evidence type="ECO:0000256" key="7">
    <source>
        <dbReference type="SAM" id="Phobius"/>
    </source>
</evidence>
<name>A0A218X0H6_PUNGR</name>